<dbReference type="Pfam" id="PF00534">
    <property type="entry name" value="Glycos_transf_1"/>
    <property type="match status" value="1"/>
</dbReference>
<dbReference type="Proteomes" id="UP000317685">
    <property type="component" value="Unassembled WGS sequence"/>
</dbReference>
<dbReference type="OrthoDB" id="3371840at2"/>
<sequence>MAEVLFIVEVPTPYRNPVLDHLHVAGLDMHALYHRGDADRGWGAAVPAHPHEVVDGGTVSRCVALVRAALRPDLKVVCCFGYARLANVLAVLTARLRGAQVVLRSDSNWLDERRRPAVRRWGKRLLLRAILGRRARVWTVGAQNDRYWAEYGFGNRHLIPFGLPRPPVASPEQAAALRTRHALGDGLVILFVGRLAPAKGLDTLLSAFAAFADPAARLVIVGQGPQRSLVDRAAAADPRIRVLGALPQDELGPVFAAADLFVLPSRYEPWGLVVAEAQANGVRVAVSDAVGCHADRVTTDNGWVFPTDDADRLAEVFVEARDLSSLRRLRVPATPAFNAGPAMAAELVAMGARVTSRRARPVPEYENERC</sequence>
<dbReference type="Gene3D" id="3.40.50.2000">
    <property type="entry name" value="Glycogen Phosphorylase B"/>
    <property type="match status" value="2"/>
</dbReference>
<dbReference type="EMBL" id="VIWZ01000001">
    <property type="protein sequence ID" value="TWG19427.1"/>
    <property type="molecule type" value="Genomic_DNA"/>
</dbReference>
<dbReference type="SUPFAM" id="SSF53756">
    <property type="entry name" value="UDP-Glycosyltransferase/glycogen phosphorylase"/>
    <property type="match status" value="1"/>
</dbReference>
<comment type="caution">
    <text evidence="3">The sequence shown here is derived from an EMBL/GenBank/DDBJ whole genome shotgun (WGS) entry which is preliminary data.</text>
</comment>
<accession>A0A561W6D3</accession>
<dbReference type="CDD" id="cd03801">
    <property type="entry name" value="GT4_PimA-like"/>
    <property type="match status" value="1"/>
</dbReference>
<name>A0A561W6D3_9ACTN</name>
<reference evidence="3 4" key="1">
    <citation type="submission" date="2019-06" db="EMBL/GenBank/DDBJ databases">
        <title>Sequencing the genomes of 1000 actinobacteria strains.</title>
        <authorList>
            <person name="Klenk H.-P."/>
        </authorList>
    </citation>
    <scope>NUCLEOTIDE SEQUENCE [LARGE SCALE GENOMIC DNA]</scope>
    <source>
        <strain evidence="3 4">DSM 45885</strain>
    </source>
</reference>
<evidence type="ECO:0000313" key="3">
    <source>
        <dbReference type="EMBL" id="TWG19427.1"/>
    </source>
</evidence>
<organism evidence="3 4">
    <name type="scientific">Micromonospora taraxaci</name>
    <dbReference type="NCBI Taxonomy" id="1316803"/>
    <lineage>
        <taxon>Bacteria</taxon>
        <taxon>Bacillati</taxon>
        <taxon>Actinomycetota</taxon>
        <taxon>Actinomycetes</taxon>
        <taxon>Micromonosporales</taxon>
        <taxon>Micromonosporaceae</taxon>
        <taxon>Micromonospora</taxon>
    </lineage>
</organism>
<feature type="domain" description="Glycosyl transferase family 1" evidence="2">
    <location>
        <begin position="184"/>
        <end position="317"/>
    </location>
</feature>
<evidence type="ECO:0000256" key="1">
    <source>
        <dbReference type="ARBA" id="ARBA00022679"/>
    </source>
</evidence>
<dbReference type="RefSeq" id="WP_145784227.1">
    <property type="nucleotide sequence ID" value="NZ_JBEZJC010000005.1"/>
</dbReference>
<dbReference type="InterPro" id="IPR050194">
    <property type="entry name" value="Glycosyltransferase_grp1"/>
</dbReference>
<evidence type="ECO:0000259" key="2">
    <source>
        <dbReference type="Pfam" id="PF00534"/>
    </source>
</evidence>
<dbReference type="AlphaFoldDB" id="A0A561W6D3"/>
<evidence type="ECO:0000313" key="4">
    <source>
        <dbReference type="Proteomes" id="UP000317685"/>
    </source>
</evidence>
<dbReference type="GeneID" id="300130279"/>
<protein>
    <submittedName>
        <fullName evidence="3">Glycosyltransferase involved in cell wall biosynthesis</fullName>
    </submittedName>
</protein>
<dbReference type="PANTHER" id="PTHR45947">
    <property type="entry name" value="SULFOQUINOVOSYL TRANSFERASE SQD2"/>
    <property type="match status" value="1"/>
</dbReference>
<keyword evidence="4" id="KW-1185">Reference proteome</keyword>
<keyword evidence="1 3" id="KW-0808">Transferase</keyword>
<gene>
    <name evidence="3" type="ORF">FHU34_114809</name>
</gene>
<dbReference type="GO" id="GO:0016758">
    <property type="term" value="F:hexosyltransferase activity"/>
    <property type="evidence" value="ECO:0007669"/>
    <property type="project" value="TreeGrafter"/>
</dbReference>
<dbReference type="InterPro" id="IPR001296">
    <property type="entry name" value="Glyco_trans_1"/>
</dbReference>
<dbReference type="PANTHER" id="PTHR45947:SF3">
    <property type="entry name" value="SULFOQUINOVOSYL TRANSFERASE SQD2"/>
    <property type="match status" value="1"/>
</dbReference>
<proteinExistence type="predicted"/>